<dbReference type="EMBL" id="JACJIB010000008">
    <property type="protein sequence ID" value="MBA8915232.1"/>
    <property type="molecule type" value="Genomic_DNA"/>
</dbReference>
<dbReference type="Proteomes" id="UP000543554">
    <property type="component" value="Unassembled WGS sequence"/>
</dbReference>
<name>A0AA40S6J9_9HYPH</name>
<dbReference type="RefSeq" id="WP_182556368.1">
    <property type="nucleotide sequence ID" value="NZ_BPRF01000019.1"/>
</dbReference>
<evidence type="ECO:0000256" key="1">
    <source>
        <dbReference type="SAM" id="MobiDB-lite"/>
    </source>
</evidence>
<gene>
    <name evidence="2" type="ORF">HNR51_004332</name>
</gene>
<reference evidence="2 3" key="1">
    <citation type="submission" date="2020-08" db="EMBL/GenBank/DDBJ databases">
        <title>Genomic Encyclopedia of Type Strains, Phase IV (KMG-IV): sequencing the most valuable type-strain genomes for metagenomic binning, comparative biology and taxonomic classification.</title>
        <authorList>
            <person name="Goeker M."/>
        </authorList>
    </citation>
    <scope>NUCLEOTIDE SEQUENCE [LARGE SCALE GENOMIC DNA]</scope>
    <source>
        <strain evidence="2 3">DSM 11490</strain>
    </source>
</reference>
<proteinExistence type="predicted"/>
<organism evidence="2 3">
    <name type="scientific">Methylorubrum thiocyanatum</name>
    <dbReference type="NCBI Taxonomy" id="47958"/>
    <lineage>
        <taxon>Bacteria</taxon>
        <taxon>Pseudomonadati</taxon>
        <taxon>Pseudomonadota</taxon>
        <taxon>Alphaproteobacteria</taxon>
        <taxon>Hyphomicrobiales</taxon>
        <taxon>Methylobacteriaceae</taxon>
        <taxon>Methylorubrum</taxon>
    </lineage>
</organism>
<keyword evidence="3" id="KW-1185">Reference proteome</keyword>
<evidence type="ECO:0000313" key="2">
    <source>
        <dbReference type="EMBL" id="MBA8915232.1"/>
    </source>
</evidence>
<evidence type="ECO:0000313" key="3">
    <source>
        <dbReference type="Proteomes" id="UP000543554"/>
    </source>
</evidence>
<feature type="region of interest" description="Disordered" evidence="1">
    <location>
        <begin position="1"/>
        <end position="33"/>
    </location>
</feature>
<sequence>MRLDPRRGLIQSPHVRPVLDGKGAETGWLPEPLHPADHVDATAGLRATGVSSLPNPNAALDALAESLGLSLTRISRLWIKLGPAGR</sequence>
<comment type="caution">
    <text evidence="2">The sequence shown here is derived from an EMBL/GenBank/DDBJ whole genome shotgun (WGS) entry which is preliminary data.</text>
</comment>
<protein>
    <submittedName>
        <fullName evidence="2">Uncharacterized protein</fullName>
    </submittedName>
</protein>
<accession>A0AA40S6J9</accession>
<dbReference type="AlphaFoldDB" id="A0AA40S6J9"/>